<organism evidence="5">
    <name type="scientific">Pseudomonas marincola</name>
    <dbReference type="NCBI Taxonomy" id="437900"/>
    <lineage>
        <taxon>Bacteria</taxon>
        <taxon>Pseudomonadati</taxon>
        <taxon>Pseudomonadota</taxon>
        <taxon>Gammaproteobacteria</taxon>
        <taxon>Pseudomonadales</taxon>
        <taxon>Pseudomonadaceae</taxon>
        <taxon>Pseudomonas</taxon>
    </lineage>
</organism>
<dbReference type="EMBL" id="LR215729">
    <property type="protein sequence ID" value="VEV95910.1"/>
    <property type="molecule type" value="Genomic_DNA"/>
</dbReference>
<dbReference type="PANTHER" id="PTHR43130">
    <property type="entry name" value="ARAC-FAMILY TRANSCRIPTIONAL REGULATOR"/>
    <property type="match status" value="1"/>
</dbReference>
<dbReference type="AlphaFoldDB" id="A0A653E295"/>
<dbReference type="GO" id="GO:0009893">
    <property type="term" value="P:positive regulation of metabolic process"/>
    <property type="evidence" value="ECO:0007669"/>
    <property type="project" value="UniProtKB-ARBA"/>
</dbReference>
<dbReference type="InterPro" id="IPR018060">
    <property type="entry name" value="HTH_AraC"/>
</dbReference>
<dbReference type="InterPro" id="IPR052158">
    <property type="entry name" value="INH-QAR"/>
</dbReference>
<evidence type="ECO:0000256" key="3">
    <source>
        <dbReference type="ARBA" id="ARBA00023163"/>
    </source>
</evidence>
<dbReference type="PROSITE" id="PS01124">
    <property type="entry name" value="HTH_ARAC_FAMILY_2"/>
    <property type="match status" value="1"/>
</dbReference>
<evidence type="ECO:0000256" key="2">
    <source>
        <dbReference type="ARBA" id="ARBA00023125"/>
    </source>
</evidence>
<dbReference type="GO" id="GO:0003700">
    <property type="term" value="F:DNA-binding transcription factor activity"/>
    <property type="evidence" value="ECO:0007669"/>
    <property type="project" value="InterPro"/>
</dbReference>
<dbReference type="SUPFAM" id="SSF46689">
    <property type="entry name" value="Homeodomain-like"/>
    <property type="match status" value="2"/>
</dbReference>
<reference evidence="5" key="1">
    <citation type="submission" date="2019-02" db="EMBL/GenBank/DDBJ databases">
        <authorList>
            <consortium name="Genoscope - CEA"/>
            <person name="William W."/>
        </authorList>
    </citation>
    <scope>NUCLEOTIDE SEQUENCE [LARGE SCALE GENOMIC DNA]</scope>
    <source>
        <strain evidence="5">YSy11</strain>
    </source>
</reference>
<dbReference type="InterPro" id="IPR029062">
    <property type="entry name" value="Class_I_gatase-like"/>
</dbReference>
<dbReference type="PANTHER" id="PTHR43130:SF3">
    <property type="entry name" value="HTH-TYPE TRANSCRIPTIONAL REGULATOR RV1931C"/>
    <property type="match status" value="1"/>
</dbReference>
<dbReference type="Pfam" id="PF12833">
    <property type="entry name" value="HTH_18"/>
    <property type="match status" value="1"/>
</dbReference>
<dbReference type="CDD" id="cd03136">
    <property type="entry name" value="GATase1_AraC_ArgR_like"/>
    <property type="match status" value="1"/>
</dbReference>
<protein>
    <submittedName>
        <fullName evidence="5">HTH-type transcriptional regulator CdhR</fullName>
    </submittedName>
</protein>
<sequence length="319" mass="36324">MSQLFNFLLLPGFSMMDFSAAAEPLRSANRMGGDLYRWRTLSQDGLPVVASNGMSIAVDAPLLDLHEDEVLFVVATYEPLAHIQPALMQWLKRQDRAGVTLGGIDTGAFVLAKAGLMRGYRMTVHWEAIDSLVESYPDLDVRHALFEIDRRRITSAGGTASMDLILELIAQGHGRELAQRVSEQFIHARIRPRSDTQREDVVQRYTLDNPKLQAVIERIELNIEKNIDVDELAKGVAITRRQLERLFRTYLHESPAAFRQRLRLDKARHLLQQSDLSILQISIACGFDSPSYFGRCYRQRFNRTPRQDRTVMTGTARQN</sequence>
<proteinExistence type="predicted"/>
<dbReference type="InterPro" id="IPR009057">
    <property type="entry name" value="Homeodomain-like_sf"/>
</dbReference>
<keyword evidence="3" id="KW-0804">Transcription</keyword>
<dbReference type="Gene3D" id="3.40.50.880">
    <property type="match status" value="1"/>
</dbReference>
<keyword evidence="2" id="KW-0238">DNA-binding</keyword>
<accession>A0A653E295</accession>
<dbReference type="GO" id="GO:0043565">
    <property type="term" value="F:sequence-specific DNA binding"/>
    <property type="evidence" value="ECO:0007669"/>
    <property type="project" value="InterPro"/>
</dbReference>
<dbReference type="InterPro" id="IPR002818">
    <property type="entry name" value="DJ-1/PfpI"/>
</dbReference>
<dbReference type="SUPFAM" id="SSF52317">
    <property type="entry name" value="Class I glutamine amidotransferase-like"/>
    <property type="match status" value="1"/>
</dbReference>
<evidence type="ECO:0000313" key="5">
    <source>
        <dbReference type="EMBL" id="VEV95910.1"/>
    </source>
</evidence>
<evidence type="ECO:0000256" key="1">
    <source>
        <dbReference type="ARBA" id="ARBA00023015"/>
    </source>
</evidence>
<dbReference type="SMART" id="SM00342">
    <property type="entry name" value="HTH_ARAC"/>
    <property type="match status" value="1"/>
</dbReference>
<name>A0A653E295_9PSED</name>
<evidence type="ECO:0000259" key="4">
    <source>
        <dbReference type="PROSITE" id="PS01124"/>
    </source>
</evidence>
<feature type="domain" description="HTH araC/xylS-type" evidence="4">
    <location>
        <begin position="213"/>
        <end position="311"/>
    </location>
</feature>
<dbReference type="RefSeq" id="WP_069898071.1">
    <property type="nucleotide sequence ID" value="NZ_JBALWF010000001.1"/>
</dbReference>
<dbReference type="Gene3D" id="1.10.10.60">
    <property type="entry name" value="Homeodomain-like"/>
    <property type="match status" value="1"/>
</dbReference>
<dbReference type="PROSITE" id="PS00041">
    <property type="entry name" value="HTH_ARAC_FAMILY_1"/>
    <property type="match status" value="1"/>
</dbReference>
<gene>
    <name evidence="5" type="primary">cdhR</name>
    <name evidence="5" type="ORF">PMYSY11_0863</name>
</gene>
<dbReference type="Pfam" id="PF01965">
    <property type="entry name" value="DJ-1_PfpI"/>
    <property type="match status" value="1"/>
</dbReference>
<keyword evidence="1" id="KW-0805">Transcription regulation</keyword>
<dbReference type="InterPro" id="IPR018062">
    <property type="entry name" value="HTH_AraC-typ_CS"/>
</dbReference>